<dbReference type="EMBL" id="BAABIS010000001">
    <property type="protein sequence ID" value="GAA4852011.1"/>
    <property type="molecule type" value="Genomic_DNA"/>
</dbReference>
<name>A0ABP9DNV2_9ACTN</name>
<dbReference type="InterPro" id="IPR013320">
    <property type="entry name" value="ConA-like_dom_sf"/>
</dbReference>
<feature type="domain" description="LamG-like jellyroll fold" evidence="3">
    <location>
        <begin position="66"/>
        <end position="232"/>
    </location>
</feature>
<gene>
    <name evidence="4" type="ORF">GCM10023235_31370</name>
</gene>
<dbReference type="Proteomes" id="UP001501752">
    <property type="component" value="Unassembled WGS sequence"/>
</dbReference>
<evidence type="ECO:0000256" key="1">
    <source>
        <dbReference type="ARBA" id="ARBA00022729"/>
    </source>
</evidence>
<keyword evidence="2" id="KW-1015">Disulfide bond</keyword>
<proteinExistence type="predicted"/>
<dbReference type="SUPFAM" id="SSF49899">
    <property type="entry name" value="Concanavalin A-like lectins/glucanases"/>
    <property type="match status" value="1"/>
</dbReference>
<dbReference type="Pfam" id="PF13385">
    <property type="entry name" value="Laminin_G_3"/>
    <property type="match status" value="1"/>
</dbReference>
<dbReference type="InterPro" id="IPR006558">
    <property type="entry name" value="LamG-like"/>
</dbReference>
<comment type="caution">
    <text evidence="4">The sequence shown here is derived from an EMBL/GenBank/DDBJ whole genome shotgun (WGS) entry which is preliminary data.</text>
</comment>
<evidence type="ECO:0000259" key="3">
    <source>
        <dbReference type="SMART" id="SM00560"/>
    </source>
</evidence>
<keyword evidence="1" id="KW-0732">Signal</keyword>
<evidence type="ECO:0000313" key="5">
    <source>
        <dbReference type="Proteomes" id="UP001501752"/>
    </source>
</evidence>
<evidence type="ECO:0000313" key="4">
    <source>
        <dbReference type="EMBL" id="GAA4852011.1"/>
    </source>
</evidence>
<reference evidence="5" key="1">
    <citation type="journal article" date="2019" name="Int. J. Syst. Evol. Microbiol.">
        <title>The Global Catalogue of Microorganisms (GCM) 10K type strain sequencing project: providing services to taxonomists for standard genome sequencing and annotation.</title>
        <authorList>
            <consortium name="The Broad Institute Genomics Platform"/>
            <consortium name="The Broad Institute Genome Sequencing Center for Infectious Disease"/>
            <person name="Wu L."/>
            <person name="Ma J."/>
        </authorList>
    </citation>
    <scope>NUCLEOTIDE SEQUENCE [LARGE SCALE GENOMIC DNA]</scope>
    <source>
        <strain evidence="5">JCM 13006</strain>
    </source>
</reference>
<keyword evidence="5" id="KW-1185">Reference proteome</keyword>
<accession>A0ABP9DNV2</accession>
<sequence>MAQWRLDTASGSPAVTPDDWQDHLDARLGGGATIDPAGGLLPVPGSLVLDGVAAHAEAPVAVDVTGSFSLALWASPVAEPSRDMTVLALTGRRGSALTLRWKHEGAPGTPSPIDRWEVEIRDSDRPDATRSVAPHTPAFPYGPELRWDHLAVVYDADAGELRLYVNGAPENQQCAPGDESCVPHVSTVPSVRPFPKVDALQFGRSLTDREWTDHFAGELDAVWLYRGALTESQVAQLADPNMVYEHPYAP</sequence>
<evidence type="ECO:0000256" key="2">
    <source>
        <dbReference type="ARBA" id="ARBA00023157"/>
    </source>
</evidence>
<organism evidence="4 5">
    <name type="scientific">Kitasatospora terrestris</name>
    <dbReference type="NCBI Taxonomy" id="258051"/>
    <lineage>
        <taxon>Bacteria</taxon>
        <taxon>Bacillati</taxon>
        <taxon>Actinomycetota</taxon>
        <taxon>Actinomycetes</taxon>
        <taxon>Kitasatosporales</taxon>
        <taxon>Streptomycetaceae</taxon>
        <taxon>Kitasatospora</taxon>
    </lineage>
</organism>
<dbReference type="Gene3D" id="2.60.120.200">
    <property type="match status" value="1"/>
</dbReference>
<protein>
    <recommendedName>
        <fullName evidence="3">LamG-like jellyroll fold domain-containing protein</fullName>
    </recommendedName>
</protein>
<dbReference type="SMART" id="SM00560">
    <property type="entry name" value="LamGL"/>
    <property type="match status" value="1"/>
</dbReference>